<evidence type="ECO:0000313" key="9">
    <source>
        <dbReference type="EMBL" id="MCV9884086.1"/>
    </source>
</evidence>
<dbReference type="CDD" id="cd01948">
    <property type="entry name" value="EAL"/>
    <property type="match status" value="1"/>
</dbReference>
<dbReference type="SUPFAM" id="SSF141868">
    <property type="entry name" value="EAL domain-like"/>
    <property type="match status" value="1"/>
</dbReference>
<evidence type="ECO:0000256" key="2">
    <source>
        <dbReference type="ARBA" id="ARBA00022475"/>
    </source>
</evidence>
<dbReference type="InterPro" id="IPR003660">
    <property type="entry name" value="HAMP_dom"/>
</dbReference>
<dbReference type="SMART" id="SM00267">
    <property type="entry name" value="GGDEF"/>
    <property type="match status" value="1"/>
</dbReference>
<dbReference type="EMBL" id="JAOYEY010000004">
    <property type="protein sequence ID" value="MCV9884086.1"/>
    <property type="molecule type" value="Genomic_DNA"/>
</dbReference>
<dbReference type="SMART" id="SM00052">
    <property type="entry name" value="EAL"/>
    <property type="match status" value="1"/>
</dbReference>
<name>A0ABT3DB64_9BACI</name>
<feature type="domain" description="EAL" evidence="6">
    <location>
        <begin position="510"/>
        <end position="764"/>
    </location>
</feature>
<dbReference type="Gene3D" id="3.30.70.270">
    <property type="match status" value="1"/>
</dbReference>
<dbReference type="PROSITE" id="PS50885">
    <property type="entry name" value="HAMP"/>
    <property type="match status" value="1"/>
</dbReference>
<comment type="caution">
    <text evidence="9">The sequence shown here is derived from an EMBL/GenBank/DDBJ whole genome shotgun (WGS) entry which is preliminary data.</text>
</comment>
<dbReference type="CDD" id="cd01949">
    <property type="entry name" value="GGDEF"/>
    <property type="match status" value="1"/>
</dbReference>
<dbReference type="Gene3D" id="3.20.20.450">
    <property type="entry name" value="EAL domain"/>
    <property type="match status" value="1"/>
</dbReference>
<comment type="subcellular location">
    <subcellularLocation>
        <location evidence="1">Cell membrane</location>
    </subcellularLocation>
</comment>
<dbReference type="SMART" id="SM00304">
    <property type="entry name" value="HAMP"/>
    <property type="match status" value="1"/>
</dbReference>
<keyword evidence="5" id="KW-1133">Transmembrane helix</keyword>
<dbReference type="Proteomes" id="UP001526147">
    <property type="component" value="Unassembled WGS sequence"/>
</dbReference>
<gene>
    <name evidence="9" type="ORF">OIH86_00060</name>
</gene>
<accession>A0ABT3DB64</accession>
<protein>
    <submittedName>
        <fullName evidence="9">EAL domain-containing protein</fullName>
    </submittedName>
</protein>
<keyword evidence="5" id="KW-0812">Transmembrane</keyword>
<evidence type="ECO:0000259" key="8">
    <source>
        <dbReference type="PROSITE" id="PS50887"/>
    </source>
</evidence>
<keyword evidence="2" id="KW-1003">Cell membrane</keyword>
<dbReference type="PROSITE" id="PS50887">
    <property type="entry name" value="GGDEF"/>
    <property type="match status" value="1"/>
</dbReference>
<evidence type="ECO:0000259" key="6">
    <source>
        <dbReference type="PROSITE" id="PS50883"/>
    </source>
</evidence>
<dbReference type="PANTHER" id="PTHR33121:SF70">
    <property type="entry name" value="SIGNALING PROTEIN YKOW"/>
    <property type="match status" value="1"/>
</dbReference>
<dbReference type="InterPro" id="IPR043128">
    <property type="entry name" value="Rev_trsase/Diguanyl_cyclase"/>
</dbReference>
<dbReference type="InterPro" id="IPR007892">
    <property type="entry name" value="CHASE4"/>
</dbReference>
<proteinExistence type="predicted"/>
<dbReference type="InterPro" id="IPR050706">
    <property type="entry name" value="Cyclic-di-GMP_PDE-like"/>
</dbReference>
<dbReference type="PROSITE" id="PS50883">
    <property type="entry name" value="EAL"/>
    <property type="match status" value="1"/>
</dbReference>
<reference evidence="9 10" key="1">
    <citation type="submission" date="2022-10" db="EMBL/GenBank/DDBJ databases">
        <title>Draft genome assembly of moderately radiation resistant bacterium Metabacillus halosaccharovorans.</title>
        <authorList>
            <person name="Pal S."/>
            <person name="Gopinathan A."/>
        </authorList>
    </citation>
    <scope>NUCLEOTIDE SEQUENCE [LARGE SCALE GENOMIC DNA]</scope>
    <source>
        <strain evidence="9 10">VITHBRA001</strain>
    </source>
</reference>
<feature type="domain" description="HAMP" evidence="7">
    <location>
        <begin position="279"/>
        <end position="334"/>
    </location>
</feature>
<dbReference type="Pfam" id="PF00563">
    <property type="entry name" value="EAL"/>
    <property type="match status" value="1"/>
</dbReference>
<sequence length="764" mass="88045">MKLKTKSLLMVGFFMLLFLGLLLTTIRPILLEDAIKLDETNIQRELDTLNNQLISTMGIIKRTNLDWSVWDDTYLYIKGDYPEYPEVNLQKATFENTMLNFMIYLDDNNQLVHQVGYNHENKEFLVLGQEFYKEYLPIVQSKDNEKTHLITTEYGLTVTSFEPVYLSSGEGLSAGTLIVGMIINEQFMEELGKRINIQLTLKEVNKPFSTRTKVDVLNDQKIKGSLFLKDYSENKVYEISYVNKRNYFIQKRSGVNQLSVYIFLTSITTVLLILFLLNRFIVSRIGNLSIQLKHIQDNKEIRLRVFSNDRNRDELSDLENSINAMLESLEKKHNEIVSLAYYDPLTMLPNRYYLNEEFHKLVEKNQQKVAILFLDLDGFKRINDSLGHEIGDRLLFSVSDRIAPLISKREGIFSRFGGDEFVIVVNYSLIEDLKKLVQDILIEAGKENKLKTYKTFVTASIGVSVYRQDGTSLNELLQKADIAMYEAKRKGKNQSCFYQDLEIASEYKNILELENDLKFALSMKQLEIHYQPIVCSVDHSILGVEALVRWNHPSKGMISPALFIPIAEETGLMPAIGEWVLKESIKQISSLHSIGFKNLVLSVNVSKTQMKDKSFIYKLDEILTQYNYPPSKLQIEITESVIDSYLNEIQDFSNALKKRDIMVALDDFGVGTSSLLFIKELPIDVIKIDRNFIKNVPKDSFDTILLSGIFEVITALNLDVVVEGIEQEEQVNYIASQYTTRLQGFYFSRPLPFSILLEKYFTIT</sequence>
<dbReference type="NCBIfam" id="TIGR00254">
    <property type="entry name" value="GGDEF"/>
    <property type="match status" value="1"/>
</dbReference>
<dbReference type="InterPro" id="IPR000160">
    <property type="entry name" value="GGDEF_dom"/>
</dbReference>
<keyword evidence="4" id="KW-0175">Coiled coil</keyword>
<evidence type="ECO:0000313" key="10">
    <source>
        <dbReference type="Proteomes" id="UP001526147"/>
    </source>
</evidence>
<dbReference type="InterPro" id="IPR029787">
    <property type="entry name" value="Nucleotide_cyclase"/>
</dbReference>
<dbReference type="InterPro" id="IPR035919">
    <property type="entry name" value="EAL_sf"/>
</dbReference>
<evidence type="ECO:0000256" key="4">
    <source>
        <dbReference type="SAM" id="Coils"/>
    </source>
</evidence>
<dbReference type="SUPFAM" id="SSF55073">
    <property type="entry name" value="Nucleotide cyclase"/>
    <property type="match status" value="1"/>
</dbReference>
<dbReference type="PANTHER" id="PTHR33121">
    <property type="entry name" value="CYCLIC DI-GMP PHOSPHODIESTERASE PDEF"/>
    <property type="match status" value="1"/>
</dbReference>
<dbReference type="Pfam" id="PF05228">
    <property type="entry name" value="CHASE4"/>
    <property type="match status" value="1"/>
</dbReference>
<evidence type="ECO:0000256" key="5">
    <source>
        <dbReference type="SAM" id="Phobius"/>
    </source>
</evidence>
<organism evidence="9 10">
    <name type="scientific">Metabacillus halosaccharovorans</name>
    <dbReference type="NCBI Taxonomy" id="930124"/>
    <lineage>
        <taxon>Bacteria</taxon>
        <taxon>Bacillati</taxon>
        <taxon>Bacillota</taxon>
        <taxon>Bacilli</taxon>
        <taxon>Bacillales</taxon>
        <taxon>Bacillaceae</taxon>
        <taxon>Metabacillus</taxon>
    </lineage>
</organism>
<keyword evidence="10" id="KW-1185">Reference proteome</keyword>
<evidence type="ECO:0000256" key="3">
    <source>
        <dbReference type="ARBA" id="ARBA00023136"/>
    </source>
</evidence>
<evidence type="ECO:0000259" key="7">
    <source>
        <dbReference type="PROSITE" id="PS50885"/>
    </source>
</evidence>
<dbReference type="Pfam" id="PF00990">
    <property type="entry name" value="GGDEF"/>
    <property type="match status" value="1"/>
</dbReference>
<feature type="domain" description="GGDEF" evidence="8">
    <location>
        <begin position="367"/>
        <end position="500"/>
    </location>
</feature>
<dbReference type="RefSeq" id="WP_264141124.1">
    <property type="nucleotide sequence ID" value="NZ_JAOYEY010000004.1"/>
</dbReference>
<feature type="transmembrane region" description="Helical" evidence="5">
    <location>
        <begin position="258"/>
        <end position="277"/>
    </location>
</feature>
<feature type="coiled-coil region" evidence="4">
    <location>
        <begin position="308"/>
        <end position="335"/>
    </location>
</feature>
<keyword evidence="3 5" id="KW-0472">Membrane</keyword>
<dbReference type="Gene3D" id="6.10.340.10">
    <property type="match status" value="1"/>
</dbReference>
<evidence type="ECO:0000256" key="1">
    <source>
        <dbReference type="ARBA" id="ARBA00004236"/>
    </source>
</evidence>
<dbReference type="InterPro" id="IPR001633">
    <property type="entry name" value="EAL_dom"/>
</dbReference>